<evidence type="ECO:0000256" key="2">
    <source>
        <dbReference type="SAM" id="MobiDB-lite"/>
    </source>
</evidence>
<organism evidence="4 5">
    <name type="scientific">Botrytis hyacinthi</name>
    <dbReference type="NCBI Taxonomy" id="278943"/>
    <lineage>
        <taxon>Eukaryota</taxon>
        <taxon>Fungi</taxon>
        <taxon>Dikarya</taxon>
        <taxon>Ascomycota</taxon>
        <taxon>Pezizomycotina</taxon>
        <taxon>Leotiomycetes</taxon>
        <taxon>Helotiales</taxon>
        <taxon>Sclerotiniaceae</taxon>
        <taxon>Botrytis</taxon>
    </lineage>
</organism>
<dbReference type="InterPro" id="IPR021765">
    <property type="entry name" value="UstYa-like"/>
</dbReference>
<protein>
    <submittedName>
        <fullName evidence="4">Uncharacterized protein</fullName>
    </submittedName>
</protein>
<dbReference type="AlphaFoldDB" id="A0A4Z1G3A1"/>
<sequence length="272" mass="31747">MYPASKKYEKVSSGDSEGSEPFSLRNSSRESSKRSILNFICAILFFFASNAVTWYMSSTYHKKHVSFRTPYAGLERDTISILDGHDPYTDANDTLRDQLWLDINVDDGMIALPDEYVEKMGLPVSQRFPWDESKGIYLLQAHHNLHCARSVYISLMEYRKDIPQTRNYHHIIHCLDALRRDVICNADDIPRFTTPDPVPETGHGQLRQCRNWDKLNDWAKEHNACYRYIHEQSGNFPEIERFVWCPEGSPYRKEVDKYFVVDYDMERGTGVV</sequence>
<feature type="compositionally biased region" description="Basic and acidic residues" evidence="2">
    <location>
        <begin position="1"/>
        <end position="12"/>
    </location>
</feature>
<dbReference type="GO" id="GO:0043386">
    <property type="term" value="P:mycotoxin biosynthetic process"/>
    <property type="evidence" value="ECO:0007669"/>
    <property type="project" value="InterPro"/>
</dbReference>
<name>A0A4Z1G3A1_9HELO</name>
<keyword evidence="3" id="KW-0812">Transmembrane</keyword>
<gene>
    <name evidence="4" type="ORF">BHYA_0797g00020</name>
</gene>
<keyword evidence="3" id="KW-1133">Transmembrane helix</keyword>
<dbReference type="Pfam" id="PF11807">
    <property type="entry name" value="UstYa"/>
    <property type="match status" value="1"/>
</dbReference>
<feature type="region of interest" description="Disordered" evidence="2">
    <location>
        <begin position="1"/>
        <end position="26"/>
    </location>
</feature>
<keyword evidence="3" id="KW-0472">Membrane</keyword>
<dbReference type="EMBL" id="PQXK01000792">
    <property type="protein sequence ID" value="TGO31444.1"/>
    <property type="molecule type" value="Genomic_DNA"/>
</dbReference>
<feature type="transmembrane region" description="Helical" evidence="3">
    <location>
        <begin position="35"/>
        <end position="56"/>
    </location>
</feature>
<evidence type="ECO:0000256" key="1">
    <source>
        <dbReference type="ARBA" id="ARBA00035112"/>
    </source>
</evidence>
<reference evidence="4 5" key="1">
    <citation type="submission" date="2017-12" db="EMBL/GenBank/DDBJ databases">
        <title>Comparative genomics of Botrytis spp.</title>
        <authorList>
            <person name="Valero-Jimenez C.A."/>
            <person name="Tapia P."/>
            <person name="Veloso J."/>
            <person name="Silva-Moreno E."/>
            <person name="Staats M."/>
            <person name="Valdes J.H."/>
            <person name="Van Kan J.A.L."/>
        </authorList>
    </citation>
    <scope>NUCLEOTIDE SEQUENCE [LARGE SCALE GENOMIC DNA]</scope>
    <source>
        <strain evidence="4 5">Bh0001</strain>
    </source>
</reference>
<comment type="caution">
    <text evidence="4">The sequence shown here is derived from an EMBL/GenBank/DDBJ whole genome shotgun (WGS) entry which is preliminary data.</text>
</comment>
<evidence type="ECO:0000256" key="3">
    <source>
        <dbReference type="SAM" id="Phobius"/>
    </source>
</evidence>
<dbReference type="PANTHER" id="PTHR33365:SF6">
    <property type="entry name" value="OXIDASE USTYA"/>
    <property type="match status" value="1"/>
</dbReference>
<evidence type="ECO:0000313" key="4">
    <source>
        <dbReference type="EMBL" id="TGO31444.1"/>
    </source>
</evidence>
<comment type="similarity">
    <text evidence="1">Belongs to the ustYa family.</text>
</comment>
<accession>A0A4Z1G3A1</accession>
<evidence type="ECO:0000313" key="5">
    <source>
        <dbReference type="Proteomes" id="UP000297814"/>
    </source>
</evidence>
<dbReference type="PANTHER" id="PTHR33365">
    <property type="entry name" value="YALI0B05434P"/>
    <property type="match status" value="1"/>
</dbReference>
<dbReference type="Proteomes" id="UP000297814">
    <property type="component" value="Unassembled WGS sequence"/>
</dbReference>
<proteinExistence type="inferred from homology"/>
<keyword evidence="5" id="KW-1185">Reference proteome</keyword>